<comment type="subcellular location">
    <subcellularLocation>
        <location evidence="1 6">Cytoplasm</location>
        <location evidence="1 6">Cytosol</location>
    </subcellularLocation>
</comment>
<dbReference type="PANTHER" id="PTHR34773:SF1">
    <property type="entry name" value="FLAGELLAR SECRETION CHAPERONE FLIS"/>
    <property type="match status" value="1"/>
</dbReference>
<dbReference type="InterPro" id="IPR003713">
    <property type="entry name" value="FliS"/>
</dbReference>
<dbReference type="RefSeq" id="WP_154376511.1">
    <property type="nucleotide sequence ID" value="NZ_WKJK01000005.1"/>
</dbReference>
<dbReference type="GO" id="GO:0044780">
    <property type="term" value="P:bacterial-type flagellum assembly"/>
    <property type="evidence" value="ECO:0007669"/>
    <property type="project" value="InterPro"/>
</dbReference>
<dbReference type="PANTHER" id="PTHR34773">
    <property type="entry name" value="FLAGELLAR SECRETION CHAPERONE FLIS"/>
    <property type="match status" value="1"/>
</dbReference>
<evidence type="ECO:0000256" key="6">
    <source>
        <dbReference type="PIRNR" id="PIRNR039090"/>
    </source>
</evidence>
<dbReference type="InterPro" id="IPR036584">
    <property type="entry name" value="FliS_sf"/>
</dbReference>
<accession>A0A6I2L360</accession>
<dbReference type="SUPFAM" id="SSF101116">
    <property type="entry name" value="Flagellar export chaperone FliS"/>
    <property type="match status" value="1"/>
</dbReference>
<evidence type="ECO:0000256" key="4">
    <source>
        <dbReference type="ARBA" id="ARBA00022795"/>
    </source>
</evidence>
<evidence type="ECO:0000313" key="7">
    <source>
        <dbReference type="EMBL" id="MRW90749.1"/>
    </source>
</evidence>
<proteinExistence type="inferred from homology"/>
<name>A0A6I2L360_9BURK</name>
<evidence type="ECO:0000256" key="3">
    <source>
        <dbReference type="ARBA" id="ARBA00022490"/>
    </source>
</evidence>
<comment type="caution">
    <text evidence="7">The sequence shown here is derived from an EMBL/GenBank/DDBJ whole genome shotgun (WGS) entry which is preliminary data.</text>
</comment>
<keyword evidence="7" id="KW-0969">Cilium</keyword>
<reference evidence="7 8" key="1">
    <citation type="submission" date="2019-11" db="EMBL/GenBank/DDBJ databases">
        <title>Novel species isolated from a subtropical stream in China.</title>
        <authorList>
            <person name="Lu H."/>
        </authorList>
    </citation>
    <scope>NUCLEOTIDE SEQUENCE [LARGE SCALE GENOMIC DNA]</scope>
    <source>
        <strain evidence="7 8">FT80W</strain>
    </source>
</reference>
<dbReference type="Gene3D" id="1.20.120.340">
    <property type="entry name" value="Flagellar protein FliS"/>
    <property type="match status" value="1"/>
</dbReference>
<evidence type="ECO:0000256" key="1">
    <source>
        <dbReference type="ARBA" id="ARBA00004514"/>
    </source>
</evidence>
<keyword evidence="4 6" id="KW-1005">Bacterial flagellum biogenesis</keyword>
<dbReference type="EMBL" id="WKJK01000005">
    <property type="protein sequence ID" value="MRW90749.1"/>
    <property type="molecule type" value="Genomic_DNA"/>
</dbReference>
<dbReference type="PIRSF" id="PIRSF039090">
    <property type="entry name" value="Flis"/>
    <property type="match status" value="1"/>
</dbReference>
<evidence type="ECO:0000256" key="2">
    <source>
        <dbReference type="ARBA" id="ARBA00008787"/>
    </source>
</evidence>
<evidence type="ECO:0000313" key="8">
    <source>
        <dbReference type="Proteomes" id="UP000433309"/>
    </source>
</evidence>
<keyword evidence="7" id="KW-0966">Cell projection</keyword>
<keyword evidence="3 6" id="KW-0963">Cytoplasm</keyword>
<organism evidence="7 8">
    <name type="scientific">Duganella guangzhouensis</name>
    <dbReference type="NCBI Taxonomy" id="2666084"/>
    <lineage>
        <taxon>Bacteria</taxon>
        <taxon>Pseudomonadati</taxon>
        <taxon>Pseudomonadota</taxon>
        <taxon>Betaproteobacteria</taxon>
        <taxon>Burkholderiales</taxon>
        <taxon>Oxalobacteraceae</taxon>
        <taxon>Telluria group</taxon>
        <taxon>Duganella</taxon>
    </lineage>
</organism>
<gene>
    <name evidence="7" type="primary">fliS</name>
    <name evidence="7" type="ORF">GJ699_12180</name>
</gene>
<dbReference type="NCBIfam" id="TIGR00208">
    <property type="entry name" value="fliS"/>
    <property type="match status" value="1"/>
</dbReference>
<dbReference type="Pfam" id="PF02561">
    <property type="entry name" value="FliS"/>
    <property type="match status" value="1"/>
</dbReference>
<keyword evidence="8" id="KW-1185">Reference proteome</keyword>
<dbReference type="Proteomes" id="UP000433309">
    <property type="component" value="Unassembled WGS sequence"/>
</dbReference>
<keyword evidence="5" id="KW-0143">Chaperone</keyword>
<dbReference type="CDD" id="cd16098">
    <property type="entry name" value="FliS"/>
    <property type="match status" value="1"/>
</dbReference>
<evidence type="ECO:0000256" key="5">
    <source>
        <dbReference type="ARBA" id="ARBA00023186"/>
    </source>
</evidence>
<protein>
    <recommendedName>
        <fullName evidence="6">Flagellar secretion chaperone FliS</fullName>
    </recommendedName>
</protein>
<dbReference type="AlphaFoldDB" id="A0A6I2L360"/>
<keyword evidence="7" id="KW-0282">Flagellum</keyword>
<dbReference type="GO" id="GO:0005829">
    <property type="term" value="C:cytosol"/>
    <property type="evidence" value="ECO:0007669"/>
    <property type="project" value="UniProtKB-SubCell"/>
</dbReference>
<sequence>MLNQEAYSNYHSTNLDAQVARASPIELVLVLTDGLLEELARARGHIIGKRYELKAKSLNKCTDIINGLSSSLDFEHGGEVVENLGRLYEYCAGRLYTAGVSLDPAIIDEVSRLLTTIKKGWLGVQAIQTKNG</sequence>
<comment type="similarity">
    <text evidence="2 6">Belongs to the FliS family.</text>
</comment>